<name>A0A1F6NF17_9BACT</name>
<evidence type="ECO:0000313" key="2">
    <source>
        <dbReference type="EMBL" id="OGH82440.1"/>
    </source>
</evidence>
<keyword evidence="1" id="KW-1133">Transmembrane helix</keyword>
<comment type="caution">
    <text evidence="2">The sequence shown here is derived from an EMBL/GenBank/DDBJ whole genome shotgun (WGS) entry which is preliminary data.</text>
</comment>
<reference evidence="2 3" key="1">
    <citation type="journal article" date="2016" name="Nat. Commun.">
        <title>Thousands of microbial genomes shed light on interconnected biogeochemical processes in an aquifer system.</title>
        <authorList>
            <person name="Anantharaman K."/>
            <person name="Brown C.T."/>
            <person name="Hug L.A."/>
            <person name="Sharon I."/>
            <person name="Castelle C.J."/>
            <person name="Probst A.J."/>
            <person name="Thomas B.C."/>
            <person name="Singh A."/>
            <person name="Wilkins M.J."/>
            <person name="Karaoz U."/>
            <person name="Brodie E.L."/>
            <person name="Williams K.H."/>
            <person name="Hubbard S.S."/>
            <person name="Banfield J.F."/>
        </authorList>
    </citation>
    <scope>NUCLEOTIDE SEQUENCE [LARGE SCALE GENOMIC DNA]</scope>
</reference>
<evidence type="ECO:0000256" key="1">
    <source>
        <dbReference type="SAM" id="Phobius"/>
    </source>
</evidence>
<accession>A0A1F6NF17</accession>
<sequence length="70" mass="8039">MIFFFLRALKNSILQNVRVYAMFQYRILAGGYAIVFVLTFVRGKISYSRLLGEVSLRPTGGSHRPLRKIS</sequence>
<gene>
    <name evidence="2" type="ORF">A2373_03745</name>
</gene>
<keyword evidence="1" id="KW-0472">Membrane</keyword>
<feature type="transmembrane region" description="Helical" evidence="1">
    <location>
        <begin position="20"/>
        <end position="41"/>
    </location>
</feature>
<keyword evidence="1" id="KW-0812">Transmembrane</keyword>
<dbReference type="Proteomes" id="UP000176300">
    <property type="component" value="Unassembled WGS sequence"/>
</dbReference>
<dbReference type="AlphaFoldDB" id="A0A1F6NF17"/>
<organism evidence="2 3">
    <name type="scientific">Candidatus Magasanikbacteria bacterium RIFOXYB1_FULL_40_15</name>
    <dbReference type="NCBI Taxonomy" id="1798697"/>
    <lineage>
        <taxon>Bacteria</taxon>
        <taxon>Candidatus Magasanikiibacteriota</taxon>
    </lineage>
</organism>
<dbReference type="STRING" id="1798697.A2373_03745"/>
<dbReference type="EMBL" id="MFQS01000041">
    <property type="protein sequence ID" value="OGH82440.1"/>
    <property type="molecule type" value="Genomic_DNA"/>
</dbReference>
<proteinExistence type="predicted"/>
<evidence type="ECO:0000313" key="3">
    <source>
        <dbReference type="Proteomes" id="UP000176300"/>
    </source>
</evidence>
<protein>
    <submittedName>
        <fullName evidence="2">Uncharacterized protein</fullName>
    </submittedName>
</protein>